<dbReference type="EMBL" id="AZDG01000009">
    <property type="protein sequence ID" value="KRK64653.1"/>
    <property type="molecule type" value="Genomic_DNA"/>
</dbReference>
<sequence length="175" mass="21122">MTMKITTSQKDYDPMRKYIHDAFFERGHVLLKIRQIIITILAWIIMIVPIYWTLSLTVFANKNMQGQPWSVPEGKDLFDFFGHFLTDAFLVLTIITVAFTLYNNYYTTYHVKKHTIYNEKKLFARREAIKDFYSSKFGERYYRRNEIRYYVVTPENNFEIKTIDKIYSKFEDAKL</sequence>
<accession>A0A0R1IZB2</accession>
<keyword evidence="3" id="KW-1185">Reference proteome</keyword>
<dbReference type="AlphaFoldDB" id="A0A0R1IZB2"/>
<keyword evidence="1" id="KW-1133">Transmembrane helix</keyword>
<keyword evidence="1" id="KW-0812">Transmembrane</keyword>
<dbReference type="Proteomes" id="UP000050929">
    <property type="component" value="Unassembled WGS sequence"/>
</dbReference>
<protein>
    <submittedName>
        <fullName evidence="2">Uncharacterized protein</fullName>
    </submittedName>
</protein>
<gene>
    <name evidence="2" type="ORF">FC72_GL002061</name>
</gene>
<keyword evidence="1" id="KW-0472">Membrane</keyword>
<comment type="caution">
    <text evidence="2">The sequence shown here is derived from an EMBL/GenBank/DDBJ whole genome shotgun (WGS) entry which is preliminary data.</text>
</comment>
<name>A0A0R1IZB2_9LACO</name>
<feature type="transmembrane region" description="Helical" evidence="1">
    <location>
        <begin position="80"/>
        <end position="102"/>
    </location>
</feature>
<evidence type="ECO:0000313" key="3">
    <source>
        <dbReference type="Proteomes" id="UP000050929"/>
    </source>
</evidence>
<reference evidence="2 3" key="1">
    <citation type="journal article" date="2015" name="Genome Announc.">
        <title>Expanding the biotechnology potential of lactobacilli through comparative genomics of 213 strains and associated genera.</title>
        <authorList>
            <person name="Sun Z."/>
            <person name="Harris H.M."/>
            <person name="McCann A."/>
            <person name="Guo C."/>
            <person name="Argimon S."/>
            <person name="Zhang W."/>
            <person name="Yang X."/>
            <person name="Jeffery I.B."/>
            <person name="Cooney J.C."/>
            <person name="Kagawa T.F."/>
            <person name="Liu W."/>
            <person name="Song Y."/>
            <person name="Salvetti E."/>
            <person name="Wrobel A."/>
            <person name="Rasinkangas P."/>
            <person name="Parkhill J."/>
            <person name="Rea M.C."/>
            <person name="O'Sullivan O."/>
            <person name="Ritari J."/>
            <person name="Douillard F.P."/>
            <person name="Paul Ross R."/>
            <person name="Yang R."/>
            <person name="Briner A.E."/>
            <person name="Felis G.E."/>
            <person name="de Vos W.M."/>
            <person name="Barrangou R."/>
            <person name="Klaenhammer T.R."/>
            <person name="Caufield P.W."/>
            <person name="Cui Y."/>
            <person name="Zhang H."/>
            <person name="O'Toole P.W."/>
        </authorList>
    </citation>
    <scope>NUCLEOTIDE SEQUENCE [LARGE SCALE GENOMIC DNA]</scope>
    <source>
        <strain evidence="2 3">DSM 20183</strain>
    </source>
</reference>
<proteinExistence type="predicted"/>
<feature type="transmembrane region" description="Helical" evidence="1">
    <location>
        <begin position="36"/>
        <end position="60"/>
    </location>
</feature>
<dbReference type="STRING" id="1423811.FC72_GL002061"/>
<dbReference type="PATRIC" id="fig|1423811.3.peg.2105"/>
<organism evidence="2 3">
    <name type="scientific">Companilactobacillus tucceti DSM 20183</name>
    <dbReference type="NCBI Taxonomy" id="1423811"/>
    <lineage>
        <taxon>Bacteria</taxon>
        <taxon>Bacillati</taxon>
        <taxon>Bacillota</taxon>
        <taxon>Bacilli</taxon>
        <taxon>Lactobacillales</taxon>
        <taxon>Lactobacillaceae</taxon>
        <taxon>Companilactobacillus</taxon>
    </lineage>
</organism>
<evidence type="ECO:0000256" key="1">
    <source>
        <dbReference type="SAM" id="Phobius"/>
    </source>
</evidence>
<evidence type="ECO:0000313" key="2">
    <source>
        <dbReference type="EMBL" id="KRK64653.1"/>
    </source>
</evidence>